<gene>
    <name evidence="2" type="ORF">LITE_LOCUS41172</name>
</gene>
<feature type="chain" id="PRO_5043718024" evidence="1">
    <location>
        <begin position="18"/>
        <end position="100"/>
    </location>
</feature>
<comment type="caution">
    <text evidence="2">The sequence shown here is derived from an EMBL/GenBank/DDBJ whole genome shotgun (WGS) entry which is preliminary data.</text>
</comment>
<dbReference type="AlphaFoldDB" id="A0AAV0Q4A1"/>
<sequence length="100" mass="11562">MSSIFLLSPLDFLSVFSFPLCQTENQKSKCLRFFLSLLWELAKIDPLPLPLNKNRSSPSLPRSYPEPALIVRGKRNPTPNPWPPCTSPLNPFVFSFKWRR</sequence>
<proteinExistence type="predicted"/>
<evidence type="ECO:0000313" key="3">
    <source>
        <dbReference type="Proteomes" id="UP001154282"/>
    </source>
</evidence>
<dbReference type="EMBL" id="CAMGYJ010000009">
    <property type="protein sequence ID" value="CAI0513515.1"/>
    <property type="molecule type" value="Genomic_DNA"/>
</dbReference>
<keyword evidence="1" id="KW-0732">Signal</keyword>
<reference evidence="2" key="1">
    <citation type="submission" date="2022-08" db="EMBL/GenBank/DDBJ databases">
        <authorList>
            <person name="Gutierrez-Valencia J."/>
        </authorList>
    </citation>
    <scope>NUCLEOTIDE SEQUENCE</scope>
</reference>
<keyword evidence="3" id="KW-1185">Reference proteome</keyword>
<feature type="signal peptide" evidence="1">
    <location>
        <begin position="1"/>
        <end position="17"/>
    </location>
</feature>
<evidence type="ECO:0000256" key="1">
    <source>
        <dbReference type="SAM" id="SignalP"/>
    </source>
</evidence>
<protein>
    <submittedName>
        <fullName evidence="2">Uncharacterized protein</fullName>
    </submittedName>
</protein>
<dbReference type="Proteomes" id="UP001154282">
    <property type="component" value="Unassembled WGS sequence"/>
</dbReference>
<evidence type="ECO:0000313" key="2">
    <source>
        <dbReference type="EMBL" id="CAI0513515.1"/>
    </source>
</evidence>
<organism evidence="2 3">
    <name type="scientific">Linum tenue</name>
    <dbReference type="NCBI Taxonomy" id="586396"/>
    <lineage>
        <taxon>Eukaryota</taxon>
        <taxon>Viridiplantae</taxon>
        <taxon>Streptophyta</taxon>
        <taxon>Embryophyta</taxon>
        <taxon>Tracheophyta</taxon>
        <taxon>Spermatophyta</taxon>
        <taxon>Magnoliopsida</taxon>
        <taxon>eudicotyledons</taxon>
        <taxon>Gunneridae</taxon>
        <taxon>Pentapetalae</taxon>
        <taxon>rosids</taxon>
        <taxon>fabids</taxon>
        <taxon>Malpighiales</taxon>
        <taxon>Linaceae</taxon>
        <taxon>Linum</taxon>
    </lineage>
</organism>
<accession>A0AAV0Q4A1</accession>
<name>A0AAV0Q4A1_9ROSI</name>